<gene>
    <name evidence="1" type="ORF">RFH988_LOCUS34440</name>
</gene>
<accession>A0A815K9S9</accession>
<evidence type="ECO:0000313" key="2">
    <source>
        <dbReference type="Proteomes" id="UP000663882"/>
    </source>
</evidence>
<evidence type="ECO:0000313" key="1">
    <source>
        <dbReference type="EMBL" id="CAF1393112.1"/>
    </source>
</evidence>
<sequence>TNDWDRQCLCAILKDFYNLQVAEIVKHKLSSSSFYYVLAKCTDEEYIEFI</sequence>
<proteinExistence type="predicted"/>
<comment type="caution">
    <text evidence="1">The sequence shown here is derived from an EMBL/GenBank/DDBJ whole genome shotgun (WGS) entry which is preliminary data.</text>
</comment>
<name>A0A815K9S9_9BILA</name>
<dbReference type="EMBL" id="CAJNOO010004768">
    <property type="protein sequence ID" value="CAF1393112.1"/>
    <property type="molecule type" value="Genomic_DNA"/>
</dbReference>
<protein>
    <submittedName>
        <fullName evidence="1">Uncharacterized protein</fullName>
    </submittedName>
</protein>
<dbReference type="Gene3D" id="1.10.8.720">
    <property type="entry name" value="Region D6 of dynein motor"/>
    <property type="match status" value="1"/>
</dbReference>
<reference evidence="1" key="1">
    <citation type="submission" date="2021-02" db="EMBL/GenBank/DDBJ databases">
        <authorList>
            <person name="Nowell W R."/>
        </authorList>
    </citation>
    <scope>NUCLEOTIDE SEQUENCE</scope>
</reference>
<feature type="non-terminal residue" evidence="1">
    <location>
        <position position="1"/>
    </location>
</feature>
<organism evidence="1 2">
    <name type="scientific">Rotaria sordida</name>
    <dbReference type="NCBI Taxonomy" id="392033"/>
    <lineage>
        <taxon>Eukaryota</taxon>
        <taxon>Metazoa</taxon>
        <taxon>Spiralia</taxon>
        <taxon>Gnathifera</taxon>
        <taxon>Rotifera</taxon>
        <taxon>Eurotatoria</taxon>
        <taxon>Bdelloidea</taxon>
        <taxon>Philodinida</taxon>
        <taxon>Philodinidae</taxon>
        <taxon>Rotaria</taxon>
    </lineage>
</organism>
<dbReference type="AlphaFoldDB" id="A0A815K9S9"/>
<dbReference type="Proteomes" id="UP000663882">
    <property type="component" value="Unassembled WGS sequence"/>
</dbReference>
<dbReference type="InterPro" id="IPR042219">
    <property type="entry name" value="AAA_lid_11_sf"/>
</dbReference>